<name>A0A1G2L2K0_9BACT</name>
<evidence type="ECO:0008006" key="8">
    <source>
        <dbReference type="Google" id="ProtNLM"/>
    </source>
</evidence>
<dbReference type="InterPro" id="IPR050260">
    <property type="entry name" value="FAD-bd_OxRdtase"/>
</dbReference>
<comment type="cofactor">
    <cofactor evidence="1">
        <name>FAD</name>
        <dbReference type="ChEBI" id="CHEBI:57692"/>
    </cofactor>
</comment>
<protein>
    <recommendedName>
        <fullName evidence="8">FAD/NAD(P)-binding domain-containing protein</fullName>
    </recommendedName>
</protein>
<dbReference type="SUPFAM" id="SSF55424">
    <property type="entry name" value="FAD/NAD-linked reductases, dimerisation (C-terminal) domain"/>
    <property type="match status" value="1"/>
</dbReference>
<dbReference type="PANTHER" id="PTHR43429:SF3">
    <property type="entry name" value="NITRITE REDUCTASE [NAD(P)H]"/>
    <property type="match status" value="1"/>
</dbReference>
<proteinExistence type="predicted"/>
<evidence type="ECO:0000259" key="5">
    <source>
        <dbReference type="Pfam" id="PF14759"/>
    </source>
</evidence>
<feature type="domain" description="FAD/NAD(P)-binding" evidence="4">
    <location>
        <begin position="1"/>
        <end position="152"/>
    </location>
</feature>
<feature type="domain" description="Reductase C-terminal" evidence="5">
    <location>
        <begin position="177"/>
        <end position="259"/>
    </location>
</feature>
<dbReference type="SUPFAM" id="SSF51905">
    <property type="entry name" value="FAD/NAD(P)-binding domain"/>
    <property type="match status" value="1"/>
</dbReference>
<accession>A0A1G2L2K0</accession>
<dbReference type="Gene3D" id="3.50.50.60">
    <property type="entry name" value="FAD/NAD(P)-binding domain"/>
    <property type="match status" value="2"/>
</dbReference>
<dbReference type="Pfam" id="PF07992">
    <property type="entry name" value="Pyr_redox_2"/>
    <property type="match status" value="1"/>
</dbReference>
<evidence type="ECO:0000256" key="3">
    <source>
        <dbReference type="ARBA" id="ARBA00022827"/>
    </source>
</evidence>
<dbReference type="AlphaFoldDB" id="A0A1G2L2K0"/>
<evidence type="ECO:0000259" key="4">
    <source>
        <dbReference type="Pfam" id="PF07992"/>
    </source>
</evidence>
<keyword evidence="3" id="KW-0274">FAD</keyword>
<sequence>VGGGFVSFEMCEMLRLANIDVTLILRENIFWHVLLDDTSGRIIEDALIRGGVTIVREAEVQEFTGGDTVTGAVLKNGDTLECDMAIVGIGIVMNLDWVKKARVAVRRGICANEYLETNAADVWVAGDIAEYKDVILGENLQLGNWVNAQMQGRCAGKGMTGKREPFRLVSFYTTQGFGTTIAFVGDVCMAPDRVILARGSRERAAYARIIVWNGRIIGASLINRTQDLAPLSRLIEKGVVVAGDEEKIKDPAFNLASLLN</sequence>
<dbReference type="InterPro" id="IPR028202">
    <property type="entry name" value="Reductase_C"/>
</dbReference>
<reference evidence="6 7" key="1">
    <citation type="journal article" date="2016" name="Nat. Commun.">
        <title>Thousands of microbial genomes shed light on interconnected biogeochemical processes in an aquifer system.</title>
        <authorList>
            <person name="Anantharaman K."/>
            <person name="Brown C.T."/>
            <person name="Hug L.A."/>
            <person name="Sharon I."/>
            <person name="Castelle C.J."/>
            <person name="Probst A.J."/>
            <person name="Thomas B.C."/>
            <person name="Singh A."/>
            <person name="Wilkins M.J."/>
            <person name="Karaoz U."/>
            <person name="Brodie E.L."/>
            <person name="Williams K.H."/>
            <person name="Hubbard S.S."/>
            <person name="Banfield J.F."/>
        </authorList>
    </citation>
    <scope>NUCLEOTIDE SEQUENCE [LARGE SCALE GENOMIC DNA]</scope>
</reference>
<feature type="non-terminal residue" evidence="6">
    <location>
        <position position="1"/>
    </location>
</feature>
<comment type="caution">
    <text evidence="6">The sequence shown here is derived from an EMBL/GenBank/DDBJ whole genome shotgun (WGS) entry which is preliminary data.</text>
</comment>
<evidence type="ECO:0000313" key="7">
    <source>
        <dbReference type="Proteomes" id="UP000177982"/>
    </source>
</evidence>
<dbReference type="GO" id="GO:0016491">
    <property type="term" value="F:oxidoreductase activity"/>
    <property type="evidence" value="ECO:0007669"/>
    <property type="project" value="InterPro"/>
</dbReference>
<dbReference type="Proteomes" id="UP000177982">
    <property type="component" value="Unassembled WGS sequence"/>
</dbReference>
<organism evidence="6 7">
    <name type="scientific">Candidatus Sungbacteria bacterium RIFCSPLOWO2_01_FULL_47_10</name>
    <dbReference type="NCBI Taxonomy" id="1802276"/>
    <lineage>
        <taxon>Bacteria</taxon>
        <taxon>Candidatus Sungiibacteriota</taxon>
    </lineage>
</organism>
<evidence type="ECO:0000256" key="1">
    <source>
        <dbReference type="ARBA" id="ARBA00001974"/>
    </source>
</evidence>
<dbReference type="Pfam" id="PF14759">
    <property type="entry name" value="Reductase_C"/>
    <property type="match status" value="1"/>
</dbReference>
<dbReference type="InterPro" id="IPR036188">
    <property type="entry name" value="FAD/NAD-bd_sf"/>
</dbReference>
<dbReference type="EMBL" id="MHQO01000064">
    <property type="protein sequence ID" value="OHA04991.1"/>
    <property type="molecule type" value="Genomic_DNA"/>
</dbReference>
<evidence type="ECO:0000313" key="6">
    <source>
        <dbReference type="EMBL" id="OHA04991.1"/>
    </source>
</evidence>
<dbReference type="Gene3D" id="3.30.390.30">
    <property type="match status" value="1"/>
</dbReference>
<evidence type="ECO:0000256" key="2">
    <source>
        <dbReference type="ARBA" id="ARBA00022630"/>
    </source>
</evidence>
<keyword evidence="2" id="KW-0285">Flavoprotein</keyword>
<dbReference type="InterPro" id="IPR016156">
    <property type="entry name" value="FAD/NAD-linked_Rdtase_dimer_sf"/>
</dbReference>
<dbReference type="PANTHER" id="PTHR43429">
    <property type="entry name" value="PYRIDINE NUCLEOTIDE-DISULFIDE OXIDOREDUCTASE DOMAIN-CONTAINING"/>
    <property type="match status" value="1"/>
</dbReference>
<dbReference type="InterPro" id="IPR023753">
    <property type="entry name" value="FAD/NAD-binding_dom"/>
</dbReference>
<gene>
    <name evidence="6" type="ORF">A2934_04120</name>
</gene>